<evidence type="ECO:0000256" key="13">
    <source>
        <dbReference type="RuleBase" id="RU000504"/>
    </source>
</evidence>
<evidence type="ECO:0000313" key="16">
    <source>
        <dbReference type="EMBL" id="AMO36974.1"/>
    </source>
</evidence>
<dbReference type="SUPFAM" id="SSF50800">
    <property type="entry name" value="PK beta-barrel domain-like"/>
    <property type="match status" value="1"/>
</dbReference>
<dbReference type="InterPro" id="IPR015795">
    <property type="entry name" value="Pyrv_Knase_C"/>
</dbReference>
<evidence type="ECO:0000256" key="2">
    <source>
        <dbReference type="ARBA" id="ARBA00008663"/>
    </source>
</evidence>
<comment type="catalytic activity">
    <reaction evidence="13">
        <text>pyruvate + ATP = phosphoenolpyruvate + ADP + H(+)</text>
        <dbReference type="Rhea" id="RHEA:18157"/>
        <dbReference type="ChEBI" id="CHEBI:15361"/>
        <dbReference type="ChEBI" id="CHEBI:15378"/>
        <dbReference type="ChEBI" id="CHEBI:30616"/>
        <dbReference type="ChEBI" id="CHEBI:58702"/>
        <dbReference type="ChEBI" id="CHEBI:456216"/>
        <dbReference type="EC" id="2.7.1.40"/>
    </reaction>
</comment>
<dbReference type="EMBL" id="CP014646">
    <property type="protein sequence ID" value="AMO36974.1"/>
    <property type="molecule type" value="Genomic_DNA"/>
</dbReference>
<dbReference type="EC" id="2.7.1.40" evidence="3 12"/>
<dbReference type="SUPFAM" id="SSF52935">
    <property type="entry name" value="PK C-terminal domain-like"/>
    <property type="match status" value="1"/>
</dbReference>
<gene>
    <name evidence="16" type="ORF">AC731_008445</name>
</gene>
<evidence type="ECO:0000259" key="15">
    <source>
        <dbReference type="Pfam" id="PF02887"/>
    </source>
</evidence>
<dbReference type="GO" id="GO:0004743">
    <property type="term" value="F:pyruvate kinase activity"/>
    <property type="evidence" value="ECO:0007669"/>
    <property type="project" value="UniProtKB-UniRule"/>
</dbReference>
<dbReference type="AlphaFoldDB" id="A0A127K5P6"/>
<dbReference type="PRINTS" id="PR01050">
    <property type="entry name" value="PYRUVTKNASE"/>
</dbReference>
<dbReference type="InterPro" id="IPR015813">
    <property type="entry name" value="Pyrv/PenolPyrv_kinase-like_dom"/>
</dbReference>
<dbReference type="InterPro" id="IPR036918">
    <property type="entry name" value="Pyrv_Knase_C_sf"/>
</dbReference>
<dbReference type="NCBIfam" id="NF004491">
    <property type="entry name" value="PRK05826.1"/>
    <property type="match status" value="1"/>
</dbReference>
<keyword evidence="8" id="KW-0067">ATP-binding</keyword>
<dbReference type="NCBIfam" id="NF004886">
    <property type="entry name" value="PRK06247.1"/>
    <property type="match status" value="1"/>
</dbReference>
<keyword evidence="9 13" id="KW-0460">Magnesium</keyword>
<evidence type="ECO:0000256" key="4">
    <source>
        <dbReference type="ARBA" id="ARBA00022679"/>
    </source>
</evidence>
<dbReference type="Gene3D" id="2.40.33.10">
    <property type="entry name" value="PK beta-barrel domain-like"/>
    <property type="match status" value="1"/>
</dbReference>
<dbReference type="GO" id="GO:0016301">
    <property type="term" value="F:kinase activity"/>
    <property type="evidence" value="ECO:0007669"/>
    <property type="project" value="UniProtKB-KW"/>
</dbReference>
<dbReference type="Pfam" id="PF00224">
    <property type="entry name" value="PK"/>
    <property type="match status" value="1"/>
</dbReference>
<dbReference type="FunFam" id="2.40.33.10:FF:000001">
    <property type="entry name" value="Pyruvate kinase"/>
    <property type="match status" value="1"/>
</dbReference>
<keyword evidence="4 13" id="KW-0808">Transferase</keyword>
<dbReference type="PANTHER" id="PTHR11817">
    <property type="entry name" value="PYRUVATE KINASE"/>
    <property type="match status" value="1"/>
</dbReference>
<dbReference type="InterPro" id="IPR001697">
    <property type="entry name" value="Pyr_Knase"/>
</dbReference>
<keyword evidence="5" id="KW-0479">Metal-binding</keyword>
<dbReference type="GO" id="GO:0000287">
    <property type="term" value="F:magnesium ion binding"/>
    <property type="evidence" value="ECO:0007669"/>
    <property type="project" value="UniProtKB-UniRule"/>
</dbReference>
<name>A0A127K5P6_9RHOO</name>
<dbReference type="Gene3D" id="3.20.20.60">
    <property type="entry name" value="Phosphoenolpyruvate-binding domains"/>
    <property type="match status" value="1"/>
</dbReference>
<keyword evidence="7 13" id="KW-0418">Kinase</keyword>
<dbReference type="InterPro" id="IPR040442">
    <property type="entry name" value="Pyrv_kinase-like_dom_sf"/>
</dbReference>
<keyword evidence="10 13" id="KW-0324">Glycolysis</keyword>
<evidence type="ECO:0000313" key="17">
    <source>
        <dbReference type="Proteomes" id="UP000036902"/>
    </source>
</evidence>
<reference evidence="17" key="1">
    <citation type="submission" date="2016-03" db="EMBL/GenBank/DDBJ databases">
        <authorList>
            <person name="Ma C."/>
            <person name="Zhou S."/>
            <person name="Yang G."/>
        </authorList>
    </citation>
    <scope>NUCLEOTIDE SEQUENCE [LARGE SCALE GENOMIC DNA]</scope>
    <source>
        <strain evidence="17">SgZ-1</strain>
    </source>
</reference>
<protein>
    <recommendedName>
        <fullName evidence="3 12">Pyruvate kinase</fullName>
        <ecNumber evidence="3 12">2.7.1.40</ecNumber>
    </recommendedName>
</protein>
<evidence type="ECO:0000256" key="5">
    <source>
        <dbReference type="ARBA" id="ARBA00022723"/>
    </source>
</evidence>
<comment type="pathway">
    <text evidence="1 13">Carbohydrate degradation; glycolysis; pyruvate from D-glyceraldehyde 3-phosphate: step 5/5.</text>
</comment>
<dbReference type="Pfam" id="PF02887">
    <property type="entry name" value="PK_C"/>
    <property type="match status" value="1"/>
</dbReference>
<dbReference type="KEGG" id="thu:AC731_008445"/>
<dbReference type="RefSeq" id="WP_048705129.1">
    <property type="nucleotide sequence ID" value="NZ_CP014646.1"/>
</dbReference>
<sequence length="472" mass="50634">MKRERRARILATLGPASSSLESIRALAEAGADVFRLNFSHGSHADHAERLQLIRRVEQELERPIGVLMDLQGPKLRVGRFADGKVTLKAGTSFRLDLSPEDGNETRVSLPHPEIFAALERGTELLLDDGKLRLRVESFGPDFAETVVIVGGVLSDRKGVNVPGVVLPISPLTAKDRADLAFGLSLGVDWVALSFVQRPEDIRETRELVGDRAWIMAKLEKPAAIDQLEPIVALADGIMVARGDLGVELPPQQVPVLQRRIVRAARAAGRPVVVATQMLESMISAPVPTRAEASDVATAVYDGADAVMLSAESASGQYPVEAVSIMHRIICEVEKDPAYREGLEASHSPAAANTPDAICCALRRVADLLEPAATVTYTTSGFSCLRASRERPKAPILALTPHVGTARRLSLVWGVHPVPFEEVHDVAEMVEHAGAAAVRQAFANPGDVVVVIAGIPFGHSGSTNLLHVLRIPA</sequence>
<dbReference type="UniPathway" id="UPA00109">
    <property type="reaction ID" value="UER00188"/>
</dbReference>
<evidence type="ECO:0000256" key="10">
    <source>
        <dbReference type="ARBA" id="ARBA00023152"/>
    </source>
</evidence>
<dbReference type="InterPro" id="IPR015793">
    <property type="entry name" value="Pyrv_Knase_brl"/>
</dbReference>
<accession>A0A127K5P6</accession>
<keyword evidence="17" id="KW-1185">Reference proteome</keyword>
<dbReference type="Gene3D" id="3.40.1380.20">
    <property type="entry name" value="Pyruvate kinase, C-terminal domain"/>
    <property type="match status" value="1"/>
</dbReference>
<evidence type="ECO:0000259" key="14">
    <source>
        <dbReference type="Pfam" id="PF00224"/>
    </source>
</evidence>
<dbReference type="InterPro" id="IPR011037">
    <property type="entry name" value="Pyrv_Knase-like_insert_dom_sf"/>
</dbReference>
<comment type="similarity">
    <text evidence="2 13">Belongs to the pyruvate kinase family.</text>
</comment>
<dbReference type="SUPFAM" id="SSF51621">
    <property type="entry name" value="Phosphoenolpyruvate/pyruvate domain"/>
    <property type="match status" value="1"/>
</dbReference>
<evidence type="ECO:0000256" key="9">
    <source>
        <dbReference type="ARBA" id="ARBA00022842"/>
    </source>
</evidence>
<evidence type="ECO:0000256" key="3">
    <source>
        <dbReference type="ARBA" id="ARBA00012142"/>
    </source>
</evidence>
<evidence type="ECO:0000256" key="11">
    <source>
        <dbReference type="ARBA" id="ARBA00023317"/>
    </source>
</evidence>
<dbReference type="InterPro" id="IPR015806">
    <property type="entry name" value="Pyrv_Knase_insert_dom_sf"/>
</dbReference>
<evidence type="ECO:0000256" key="6">
    <source>
        <dbReference type="ARBA" id="ARBA00022741"/>
    </source>
</evidence>
<keyword evidence="6" id="KW-0547">Nucleotide-binding</keyword>
<feature type="domain" description="Pyruvate kinase barrel" evidence="14">
    <location>
        <begin position="5"/>
        <end position="322"/>
    </location>
</feature>
<dbReference type="GO" id="GO:0030955">
    <property type="term" value="F:potassium ion binding"/>
    <property type="evidence" value="ECO:0007669"/>
    <property type="project" value="UniProtKB-UniRule"/>
</dbReference>
<evidence type="ECO:0000256" key="8">
    <source>
        <dbReference type="ARBA" id="ARBA00022840"/>
    </source>
</evidence>
<evidence type="ECO:0000256" key="7">
    <source>
        <dbReference type="ARBA" id="ARBA00022777"/>
    </source>
</evidence>
<organism evidence="16 17">
    <name type="scientific">Thauera humireducens</name>
    <dbReference type="NCBI Taxonomy" id="1134435"/>
    <lineage>
        <taxon>Bacteria</taxon>
        <taxon>Pseudomonadati</taxon>
        <taxon>Pseudomonadota</taxon>
        <taxon>Betaproteobacteria</taxon>
        <taxon>Rhodocyclales</taxon>
        <taxon>Zoogloeaceae</taxon>
        <taxon>Thauera</taxon>
    </lineage>
</organism>
<dbReference type="NCBIfam" id="NF004978">
    <property type="entry name" value="PRK06354.1"/>
    <property type="match status" value="1"/>
</dbReference>
<proteinExistence type="inferred from homology"/>
<keyword evidence="11 16" id="KW-0670">Pyruvate</keyword>
<dbReference type="NCBIfam" id="TIGR01064">
    <property type="entry name" value="pyruv_kin"/>
    <property type="match status" value="1"/>
</dbReference>
<dbReference type="Proteomes" id="UP000036902">
    <property type="component" value="Chromosome"/>
</dbReference>
<feature type="domain" description="Pyruvate kinase C-terminal" evidence="15">
    <location>
        <begin position="355"/>
        <end position="468"/>
    </location>
</feature>
<evidence type="ECO:0000256" key="1">
    <source>
        <dbReference type="ARBA" id="ARBA00004997"/>
    </source>
</evidence>
<evidence type="ECO:0000256" key="12">
    <source>
        <dbReference type="NCBIfam" id="TIGR01064"/>
    </source>
</evidence>
<dbReference type="GO" id="GO:0005524">
    <property type="term" value="F:ATP binding"/>
    <property type="evidence" value="ECO:0007669"/>
    <property type="project" value="UniProtKB-KW"/>
</dbReference>
<dbReference type="STRING" id="1134435.AC731_008445"/>